<evidence type="ECO:0000313" key="3">
    <source>
        <dbReference type="EMBL" id="QDS99471.1"/>
    </source>
</evidence>
<reference evidence="3 4" key="1">
    <citation type="submission" date="2019-02" db="EMBL/GenBank/DDBJ databases">
        <title>Deep-cultivation of Planctomycetes and their phenomic and genomic characterization uncovers novel biology.</title>
        <authorList>
            <person name="Wiegand S."/>
            <person name="Jogler M."/>
            <person name="Boedeker C."/>
            <person name="Pinto D."/>
            <person name="Vollmers J."/>
            <person name="Rivas-Marin E."/>
            <person name="Kohn T."/>
            <person name="Peeters S.H."/>
            <person name="Heuer A."/>
            <person name="Rast P."/>
            <person name="Oberbeckmann S."/>
            <person name="Bunk B."/>
            <person name="Jeske O."/>
            <person name="Meyerdierks A."/>
            <person name="Storesund J.E."/>
            <person name="Kallscheuer N."/>
            <person name="Luecker S."/>
            <person name="Lage O.M."/>
            <person name="Pohl T."/>
            <person name="Merkel B.J."/>
            <person name="Hornburger P."/>
            <person name="Mueller R.-W."/>
            <person name="Bruemmer F."/>
            <person name="Labrenz M."/>
            <person name="Spormann A.M."/>
            <person name="Op den Camp H."/>
            <person name="Overmann J."/>
            <person name="Amann R."/>
            <person name="Jetten M.S.M."/>
            <person name="Mascher T."/>
            <person name="Medema M.H."/>
            <person name="Devos D.P."/>
            <person name="Kaster A.-K."/>
            <person name="Ovreas L."/>
            <person name="Rohde M."/>
            <person name="Galperin M.Y."/>
            <person name="Jogler C."/>
        </authorList>
    </citation>
    <scope>NUCLEOTIDE SEQUENCE [LARGE SCALE GENOMIC DNA]</scope>
    <source>
        <strain evidence="3 4">HG15A2</strain>
    </source>
</reference>
<keyword evidence="2" id="KW-0472">Membrane</keyword>
<protein>
    <recommendedName>
        <fullName evidence="5">YtxH domain-containing protein</fullName>
    </recommendedName>
</protein>
<evidence type="ECO:0000256" key="2">
    <source>
        <dbReference type="SAM" id="Phobius"/>
    </source>
</evidence>
<dbReference type="Proteomes" id="UP000319852">
    <property type="component" value="Chromosome"/>
</dbReference>
<evidence type="ECO:0000256" key="1">
    <source>
        <dbReference type="SAM" id="MobiDB-lite"/>
    </source>
</evidence>
<organism evidence="3 4">
    <name type="scientific">Adhaeretor mobilis</name>
    <dbReference type="NCBI Taxonomy" id="1930276"/>
    <lineage>
        <taxon>Bacteria</taxon>
        <taxon>Pseudomonadati</taxon>
        <taxon>Planctomycetota</taxon>
        <taxon>Planctomycetia</taxon>
        <taxon>Pirellulales</taxon>
        <taxon>Lacipirellulaceae</taxon>
        <taxon>Adhaeretor</taxon>
    </lineage>
</organism>
<feature type="compositionally biased region" description="Polar residues" evidence="1">
    <location>
        <begin position="1"/>
        <end position="13"/>
    </location>
</feature>
<dbReference type="KEGG" id="amob:HG15A2_27940"/>
<feature type="transmembrane region" description="Helical" evidence="2">
    <location>
        <begin position="46"/>
        <end position="66"/>
    </location>
</feature>
<proteinExistence type="predicted"/>
<keyword evidence="4" id="KW-1185">Reference proteome</keyword>
<feature type="region of interest" description="Disordered" evidence="1">
    <location>
        <begin position="1"/>
        <end position="22"/>
    </location>
</feature>
<dbReference type="OrthoDB" id="286862at2"/>
<name>A0A517MX70_9BACT</name>
<accession>A0A517MX70</accession>
<dbReference type="RefSeq" id="WP_145060687.1">
    <property type="nucleotide sequence ID" value="NZ_CP036263.1"/>
</dbReference>
<evidence type="ECO:0000313" key="4">
    <source>
        <dbReference type="Proteomes" id="UP000319852"/>
    </source>
</evidence>
<dbReference type="AlphaFoldDB" id="A0A517MX70"/>
<keyword evidence="2" id="KW-1133">Transmembrane helix</keyword>
<dbReference type="EMBL" id="CP036263">
    <property type="protein sequence ID" value="QDS99471.1"/>
    <property type="molecule type" value="Genomic_DNA"/>
</dbReference>
<sequence>MSSQTKQAQNQSRDAYIPDTDDWQQFAERGVDQMREMVGDNAGRSMLIALGAGLGVGFMIGTALGGSSRSSREWGRFTAEGLGRTFRDRIETLVPDVINDRFKG</sequence>
<evidence type="ECO:0008006" key="5">
    <source>
        <dbReference type="Google" id="ProtNLM"/>
    </source>
</evidence>
<gene>
    <name evidence="3" type="ORF">HG15A2_27940</name>
</gene>
<keyword evidence="2" id="KW-0812">Transmembrane</keyword>